<keyword evidence="2" id="KW-1185">Reference proteome</keyword>
<dbReference type="EMBL" id="JBBNAG010000002">
    <property type="protein sequence ID" value="KAK9157484.1"/>
    <property type="molecule type" value="Genomic_DNA"/>
</dbReference>
<organism evidence="1 2">
    <name type="scientific">Stephania cephalantha</name>
    <dbReference type="NCBI Taxonomy" id="152367"/>
    <lineage>
        <taxon>Eukaryota</taxon>
        <taxon>Viridiplantae</taxon>
        <taxon>Streptophyta</taxon>
        <taxon>Embryophyta</taxon>
        <taxon>Tracheophyta</taxon>
        <taxon>Spermatophyta</taxon>
        <taxon>Magnoliopsida</taxon>
        <taxon>Ranunculales</taxon>
        <taxon>Menispermaceae</taxon>
        <taxon>Menispermoideae</taxon>
        <taxon>Cissampelideae</taxon>
        <taxon>Stephania</taxon>
    </lineage>
</organism>
<protein>
    <submittedName>
        <fullName evidence="1">Uncharacterized protein</fullName>
    </submittedName>
</protein>
<proteinExistence type="predicted"/>
<dbReference type="AlphaFoldDB" id="A0AAP0KUJ5"/>
<sequence length="129" mass="14681">MKEADAVDQRESDTWQVVWCDEEKFGFVIEIVGESGSKHFEDIKELWYTVYMNVCLNCVTWSFLYTQSGVQCVSRGISSDCTVTCWCMEDATCGALGTGEKAHSRKRRRTGRWCCTHPKEELMVAGTSK</sequence>
<dbReference type="Proteomes" id="UP001419268">
    <property type="component" value="Unassembled WGS sequence"/>
</dbReference>
<comment type="caution">
    <text evidence="1">The sequence shown here is derived from an EMBL/GenBank/DDBJ whole genome shotgun (WGS) entry which is preliminary data.</text>
</comment>
<reference evidence="1 2" key="1">
    <citation type="submission" date="2024-01" db="EMBL/GenBank/DDBJ databases">
        <title>Genome assemblies of Stephania.</title>
        <authorList>
            <person name="Yang L."/>
        </authorList>
    </citation>
    <scope>NUCLEOTIDE SEQUENCE [LARGE SCALE GENOMIC DNA]</scope>
    <source>
        <strain evidence="1">JXDWG</strain>
        <tissue evidence="1">Leaf</tissue>
    </source>
</reference>
<name>A0AAP0KUJ5_9MAGN</name>
<accession>A0AAP0KUJ5</accession>
<gene>
    <name evidence="1" type="ORF">Scep_004058</name>
</gene>
<evidence type="ECO:0000313" key="1">
    <source>
        <dbReference type="EMBL" id="KAK9157484.1"/>
    </source>
</evidence>
<evidence type="ECO:0000313" key="2">
    <source>
        <dbReference type="Proteomes" id="UP001419268"/>
    </source>
</evidence>